<comment type="caution">
    <text evidence="1">The sequence shown here is derived from an EMBL/GenBank/DDBJ whole genome shotgun (WGS) entry which is preliminary data.</text>
</comment>
<proteinExistence type="predicted"/>
<accession>A0A2T1ABN7</accession>
<evidence type="ECO:0000313" key="2">
    <source>
        <dbReference type="Proteomes" id="UP000237718"/>
    </source>
</evidence>
<reference evidence="1 2" key="1">
    <citation type="submission" date="2018-03" db="EMBL/GenBank/DDBJ databases">
        <title>Genomic Encyclopedia of Archaeal and Bacterial Type Strains, Phase II (KMG-II): from individual species to whole genera.</title>
        <authorList>
            <person name="Goeker M."/>
        </authorList>
    </citation>
    <scope>NUCLEOTIDE SEQUENCE [LARGE SCALE GENOMIC DNA]</scope>
    <source>
        <strain evidence="1 2">DSM 25328</strain>
    </source>
</reference>
<protein>
    <submittedName>
        <fullName evidence="1">Uncharacterized protein</fullName>
    </submittedName>
</protein>
<dbReference type="AlphaFoldDB" id="A0A2T1ABN7"/>
<organism evidence="1 2">
    <name type="scientific">Tritonibacter scottomollicae</name>
    <name type="common">Epibacterium scottomollicae</name>
    <dbReference type="NCBI Taxonomy" id="483013"/>
    <lineage>
        <taxon>Bacteria</taxon>
        <taxon>Pseudomonadati</taxon>
        <taxon>Pseudomonadota</taxon>
        <taxon>Alphaproteobacteria</taxon>
        <taxon>Rhodobacterales</taxon>
        <taxon>Paracoccaceae</taxon>
        <taxon>Tritonibacter</taxon>
    </lineage>
</organism>
<evidence type="ECO:0000313" key="1">
    <source>
        <dbReference type="EMBL" id="PRZ45962.1"/>
    </source>
</evidence>
<dbReference type="EMBL" id="PVUF01000012">
    <property type="protein sequence ID" value="PRZ45962.1"/>
    <property type="molecule type" value="Genomic_DNA"/>
</dbReference>
<gene>
    <name evidence="1" type="ORF">CLV89_11274</name>
</gene>
<dbReference type="OrthoDB" id="7863493at2"/>
<dbReference type="RefSeq" id="WP_106164813.1">
    <property type="nucleotide sequence ID" value="NZ_JBLWXK010000001.1"/>
</dbReference>
<name>A0A2T1ABN7_TRISK</name>
<dbReference type="Proteomes" id="UP000237718">
    <property type="component" value="Unassembled WGS sequence"/>
</dbReference>
<sequence length="87" mass="9780">MKNFRWQVAGNVQGNCLSVELIDEYGDVFADISRCDGPNALTLNTYGNDIDLGIVEAFIRVARERLECFEDGSSLTKARTNQRFTTE</sequence>